<evidence type="ECO:0000256" key="1">
    <source>
        <dbReference type="ARBA" id="ARBA00004167"/>
    </source>
</evidence>
<dbReference type="InterPro" id="IPR012879">
    <property type="entry name" value="CCDC47"/>
</dbReference>
<dbReference type="GO" id="GO:0005509">
    <property type="term" value="F:calcium ion binding"/>
    <property type="evidence" value="ECO:0007669"/>
    <property type="project" value="InterPro"/>
</dbReference>
<evidence type="ECO:0000313" key="8">
    <source>
        <dbReference type="Proteomes" id="UP000027265"/>
    </source>
</evidence>
<evidence type="ECO:0000313" key="7">
    <source>
        <dbReference type="EMBL" id="KDQ64524.1"/>
    </source>
</evidence>
<feature type="transmembrane region" description="Helical" evidence="6">
    <location>
        <begin position="44"/>
        <end position="65"/>
    </location>
</feature>
<gene>
    <name evidence="7" type="ORF">JAAARDRAFT_145351</name>
</gene>
<feature type="region of interest" description="Disordered" evidence="5">
    <location>
        <begin position="316"/>
        <end position="373"/>
    </location>
</feature>
<dbReference type="GO" id="GO:0032469">
    <property type="term" value="P:endoplasmic reticulum calcium ion homeostasis"/>
    <property type="evidence" value="ECO:0007669"/>
    <property type="project" value="InterPro"/>
</dbReference>
<name>A0A067QC56_9AGAM</name>
<dbReference type="STRING" id="933084.A0A067QC56"/>
<evidence type="ECO:0000256" key="5">
    <source>
        <dbReference type="SAM" id="MobiDB-lite"/>
    </source>
</evidence>
<proteinExistence type="predicted"/>
<sequence length="373" mass="42281">MAATPQANPILQFLASLTPPPPFVPEEYDGWQFRWRNLVLRPAYFINELYFVLAVLAYAGFFYLGKALNAKKANKWLDAHLPVLATQFSRPTNGGLTADGYSDFFNFSTGRKNVTSLHTVFTLRPRHDLGQYLFQVLWSFVDLKFTPKDEILLDFELSHGPDFVWGVVAKDELANIKDTRWDLTFTKTTDHAALPSSLVVMSEFADITDNMLKPVGQFSLAKVLSDPGILPYFRSLSITDQPSTRPSTGPQPANERSKRLLISLTAPAPEDATFTVPFVTALFKLVDNLDKVGTSLRPETRSKLKKVREEVDKELKVEAEKEQKEEALETKQAAKRKAEEERISRLSASEQKKVIERERKRAMRKSQGKVVRK</sequence>
<dbReference type="PANTHER" id="PTHR12883">
    <property type="entry name" value="ADIPOCYTE-SPECIFIC PROTEIN 4-RELATED"/>
    <property type="match status" value="1"/>
</dbReference>
<dbReference type="PANTHER" id="PTHR12883:SF0">
    <property type="entry name" value="PAT COMPLEX SUBUNIT CCDC47"/>
    <property type="match status" value="1"/>
</dbReference>
<dbReference type="EMBL" id="KL197709">
    <property type="protein sequence ID" value="KDQ64524.1"/>
    <property type="molecule type" value="Genomic_DNA"/>
</dbReference>
<organism evidence="7 8">
    <name type="scientific">Jaapia argillacea MUCL 33604</name>
    <dbReference type="NCBI Taxonomy" id="933084"/>
    <lineage>
        <taxon>Eukaryota</taxon>
        <taxon>Fungi</taxon>
        <taxon>Dikarya</taxon>
        <taxon>Basidiomycota</taxon>
        <taxon>Agaricomycotina</taxon>
        <taxon>Agaricomycetes</taxon>
        <taxon>Agaricomycetidae</taxon>
        <taxon>Jaapiales</taxon>
        <taxon>Jaapiaceae</taxon>
        <taxon>Jaapia</taxon>
    </lineage>
</organism>
<evidence type="ECO:0000256" key="3">
    <source>
        <dbReference type="ARBA" id="ARBA00022989"/>
    </source>
</evidence>
<comment type="subcellular location">
    <subcellularLocation>
        <location evidence="1">Membrane</location>
        <topology evidence="1">Single-pass membrane protein</topology>
    </subcellularLocation>
</comment>
<dbReference type="Proteomes" id="UP000027265">
    <property type="component" value="Unassembled WGS sequence"/>
</dbReference>
<feature type="compositionally biased region" description="Basic residues" evidence="5">
    <location>
        <begin position="360"/>
        <end position="373"/>
    </location>
</feature>
<dbReference type="GO" id="GO:0016020">
    <property type="term" value="C:membrane"/>
    <property type="evidence" value="ECO:0007669"/>
    <property type="project" value="UniProtKB-SubCell"/>
</dbReference>
<reference evidence="8" key="1">
    <citation type="journal article" date="2014" name="Proc. Natl. Acad. Sci. U.S.A.">
        <title>Extensive sampling of basidiomycete genomes demonstrates inadequacy of the white-rot/brown-rot paradigm for wood decay fungi.</title>
        <authorList>
            <person name="Riley R."/>
            <person name="Salamov A.A."/>
            <person name="Brown D.W."/>
            <person name="Nagy L.G."/>
            <person name="Floudas D."/>
            <person name="Held B.W."/>
            <person name="Levasseur A."/>
            <person name="Lombard V."/>
            <person name="Morin E."/>
            <person name="Otillar R."/>
            <person name="Lindquist E.A."/>
            <person name="Sun H."/>
            <person name="LaButti K.M."/>
            <person name="Schmutz J."/>
            <person name="Jabbour D."/>
            <person name="Luo H."/>
            <person name="Baker S.E."/>
            <person name="Pisabarro A.G."/>
            <person name="Walton J.D."/>
            <person name="Blanchette R.A."/>
            <person name="Henrissat B."/>
            <person name="Martin F."/>
            <person name="Cullen D."/>
            <person name="Hibbett D.S."/>
            <person name="Grigoriev I.V."/>
        </authorList>
    </citation>
    <scope>NUCLEOTIDE SEQUENCE [LARGE SCALE GENOMIC DNA]</scope>
    <source>
        <strain evidence="8">MUCL 33604</strain>
    </source>
</reference>
<keyword evidence="8" id="KW-1185">Reference proteome</keyword>
<dbReference type="HOGENOM" id="CLU_042570_1_0_1"/>
<keyword evidence="3 6" id="KW-1133">Transmembrane helix</keyword>
<dbReference type="Pfam" id="PF07946">
    <property type="entry name" value="CCDC47"/>
    <property type="match status" value="1"/>
</dbReference>
<protein>
    <recommendedName>
        <fullName evidence="9">DUF1682-domain-containing protein</fullName>
    </recommendedName>
</protein>
<feature type="compositionally biased region" description="Basic and acidic residues" evidence="5">
    <location>
        <begin position="316"/>
        <end position="329"/>
    </location>
</feature>
<dbReference type="GO" id="GO:0005783">
    <property type="term" value="C:endoplasmic reticulum"/>
    <property type="evidence" value="ECO:0007669"/>
    <property type="project" value="InterPro"/>
</dbReference>
<evidence type="ECO:0000256" key="6">
    <source>
        <dbReference type="SAM" id="Phobius"/>
    </source>
</evidence>
<feature type="compositionally biased region" description="Basic and acidic residues" evidence="5">
    <location>
        <begin position="336"/>
        <end position="359"/>
    </location>
</feature>
<evidence type="ECO:0000256" key="4">
    <source>
        <dbReference type="ARBA" id="ARBA00023136"/>
    </source>
</evidence>
<accession>A0A067QC56</accession>
<dbReference type="AlphaFoldDB" id="A0A067QC56"/>
<dbReference type="FunCoup" id="A0A067QC56">
    <property type="interactions" value="256"/>
</dbReference>
<evidence type="ECO:0000256" key="2">
    <source>
        <dbReference type="ARBA" id="ARBA00022692"/>
    </source>
</evidence>
<keyword evidence="2 6" id="KW-0812">Transmembrane</keyword>
<dbReference type="OrthoDB" id="10039147at2759"/>
<keyword evidence="4 6" id="KW-0472">Membrane</keyword>
<dbReference type="InParanoid" id="A0A067QC56"/>
<evidence type="ECO:0008006" key="9">
    <source>
        <dbReference type="Google" id="ProtNLM"/>
    </source>
</evidence>